<keyword evidence="3" id="KW-0808">Transferase</keyword>
<keyword evidence="6" id="KW-1185">Reference proteome</keyword>
<accession>A0A8J2H9D5</accession>
<gene>
    <name evidence="5" type="ORF">HICCMSTLAB_LOCUS4880</name>
</gene>
<comment type="caution">
    <text evidence="5">The sequence shown here is derived from an EMBL/GenBank/DDBJ whole genome shotgun (WGS) entry which is preliminary data.</text>
</comment>
<keyword evidence="2" id="KW-0328">Glycosyltransferase</keyword>
<dbReference type="GO" id="GO:0008194">
    <property type="term" value="F:UDP-glycosyltransferase activity"/>
    <property type="evidence" value="ECO:0007669"/>
    <property type="project" value="InterPro"/>
</dbReference>
<dbReference type="InterPro" id="IPR050271">
    <property type="entry name" value="UDP-glycosyltransferase"/>
</dbReference>
<evidence type="ECO:0000313" key="5">
    <source>
        <dbReference type="EMBL" id="CAG5088519.1"/>
    </source>
</evidence>
<protein>
    <submittedName>
        <fullName evidence="5">UDP-glycosyltransferase group 2</fullName>
    </submittedName>
</protein>
<dbReference type="PANTHER" id="PTHR48043">
    <property type="entry name" value="EG:EG0003.4 PROTEIN-RELATED"/>
    <property type="match status" value="1"/>
</dbReference>
<evidence type="ECO:0000256" key="4">
    <source>
        <dbReference type="SAM" id="Phobius"/>
    </source>
</evidence>
<evidence type="ECO:0000313" key="6">
    <source>
        <dbReference type="Proteomes" id="UP000786811"/>
    </source>
</evidence>
<feature type="transmembrane region" description="Helical" evidence="4">
    <location>
        <begin position="430"/>
        <end position="454"/>
    </location>
</feature>
<keyword evidence="4" id="KW-1133">Transmembrane helix</keyword>
<sequence length="472" mass="53749">MFASPPQTALIIGFEDVYDLSLLSNTLSDQGMDVTLIVPSLNSRDIYDHLVQVEVIKINFTLGTDAKKVDKALKACETVLSDKKILDRVREIQPTFTIFPALRHDACLIPLAKSIESIPVIWARGQEEEYYAVEKSRMAIPFQTGTFYERFITNLNLKSIVTYVDNHYVNQAFKLVKQYINNVEDTNLDGLYSDVKVFLWGGDPILRLDFSPLTHQLVEVGCHHCRGVQPLPGVLQKELIEFKQGTVVATLDSEYITMIEHLGQQIPQGQAILWKNKIVKKTNGKNIFIHGDVDRQDIIGYSRTRLLLSHCADTEFLEAAFHGTPLICFPRNSEEKENNLRAVKLGISVTLNNDYTIDNVNKILNEIHENIKYRETARKISLAIRDRLAPASDRLIFSLSYAARHKEIDINYWPIGRDINVNTFSEDINFLYGLIIGIIVGALFVATTALTWYYQSKNSKKFKVIKVKKHSR</sequence>
<dbReference type="Pfam" id="PF00201">
    <property type="entry name" value="UDPGT"/>
    <property type="match status" value="1"/>
</dbReference>
<reference evidence="5" key="1">
    <citation type="submission" date="2021-04" db="EMBL/GenBank/DDBJ databases">
        <authorList>
            <person name="Chebbi M.A.C M."/>
        </authorList>
    </citation>
    <scope>NUCLEOTIDE SEQUENCE</scope>
</reference>
<comment type="similarity">
    <text evidence="1">Belongs to the UDP-glycosyltransferase family.</text>
</comment>
<evidence type="ECO:0000256" key="1">
    <source>
        <dbReference type="ARBA" id="ARBA00009995"/>
    </source>
</evidence>
<organism evidence="5 6">
    <name type="scientific">Cotesia congregata</name>
    <name type="common">Parasitoid wasp</name>
    <name type="synonym">Apanteles congregatus</name>
    <dbReference type="NCBI Taxonomy" id="51543"/>
    <lineage>
        <taxon>Eukaryota</taxon>
        <taxon>Metazoa</taxon>
        <taxon>Ecdysozoa</taxon>
        <taxon>Arthropoda</taxon>
        <taxon>Hexapoda</taxon>
        <taxon>Insecta</taxon>
        <taxon>Pterygota</taxon>
        <taxon>Neoptera</taxon>
        <taxon>Endopterygota</taxon>
        <taxon>Hymenoptera</taxon>
        <taxon>Apocrita</taxon>
        <taxon>Ichneumonoidea</taxon>
        <taxon>Braconidae</taxon>
        <taxon>Microgastrinae</taxon>
        <taxon>Cotesia</taxon>
    </lineage>
</organism>
<dbReference type="Proteomes" id="UP000786811">
    <property type="component" value="Unassembled WGS sequence"/>
</dbReference>
<dbReference type="AlphaFoldDB" id="A0A8J2H9D5"/>
<keyword evidence="4" id="KW-0812">Transmembrane</keyword>
<dbReference type="Gene3D" id="3.40.50.2000">
    <property type="entry name" value="Glycogen Phosphorylase B"/>
    <property type="match status" value="1"/>
</dbReference>
<dbReference type="OrthoDB" id="5835829at2759"/>
<dbReference type="InterPro" id="IPR002213">
    <property type="entry name" value="UDP_glucos_trans"/>
</dbReference>
<dbReference type="EMBL" id="CAJNRD030001119">
    <property type="protein sequence ID" value="CAG5088519.1"/>
    <property type="molecule type" value="Genomic_DNA"/>
</dbReference>
<name>A0A8J2H9D5_COTCN</name>
<evidence type="ECO:0000256" key="3">
    <source>
        <dbReference type="ARBA" id="ARBA00022679"/>
    </source>
</evidence>
<dbReference type="SUPFAM" id="SSF53756">
    <property type="entry name" value="UDP-Glycosyltransferase/glycogen phosphorylase"/>
    <property type="match status" value="1"/>
</dbReference>
<proteinExistence type="inferred from homology"/>
<dbReference type="PANTHER" id="PTHR48043:SF46">
    <property type="entry name" value="UDP-GLUCURONOSYLTRANSFERASE UGT-60-RELATED"/>
    <property type="match status" value="1"/>
</dbReference>
<evidence type="ECO:0000256" key="2">
    <source>
        <dbReference type="ARBA" id="ARBA00022676"/>
    </source>
</evidence>
<keyword evidence="4" id="KW-0472">Membrane</keyword>